<proteinExistence type="predicted"/>
<evidence type="ECO:0000313" key="1">
    <source>
        <dbReference type="EMBL" id="KKU12568.1"/>
    </source>
</evidence>
<accession>A0A0G1Q4D8</accession>
<sequence>MLSCFSFGVREVSRRRIAKVPACAPVPQPPAFKQRHECMFHGNSGGDHGQIGSEHNVHPCVADQAITDGGKIAQLVASRMPPAHNEPMRQRIKLNGVDIHARQFFYRNVCQHPNRLVPSAELHDHAKHTRDKVYRVRRYQSISAVWYCLTQRIQCCFALFLIPKRGKINAVGKDLADQCRKILCRLFLQEMRNGREVSLPVPVFLGGEKNGVLCPAYQLFQMQPVHVCPPLRTACACN</sequence>
<reference evidence="1 2" key="1">
    <citation type="journal article" date="2015" name="Nature">
        <title>rRNA introns, odd ribosomes, and small enigmatic genomes across a large radiation of phyla.</title>
        <authorList>
            <person name="Brown C.T."/>
            <person name="Hug L.A."/>
            <person name="Thomas B.C."/>
            <person name="Sharon I."/>
            <person name="Castelle C.J."/>
            <person name="Singh A."/>
            <person name="Wilkins M.J."/>
            <person name="Williams K.H."/>
            <person name="Banfield J.F."/>
        </authorList>
    </citation>
    <scope>NUCLEOTIDE SEQUENCE [LARGE SCALE GENOMIC DNA]</scope>
</reference>
<protein>
    <submittedName>
        <fullName evidence="1">Uncharacterized protein</fullName>
    </submittedName>
</protein>
<dbReference type="EMBL" id="LCLH01000049">
    <property type="protein sequence ID" value="KKU12568.1"/>
    <property type="molecule type" value="Genomic_DNA"/>
</dbReference>
<evidence type="ECO:0000313" key="2">
    <source>
        <dbReference type="Proteomes" id="UP000034911"/>
    </source>
</evidence>
<comment type="caution">
    <text evidence="1">The sequence shown here is derived from an EMBL/GenBank/DDBJ whole genome shotgun (WGS) entry which is preliminary data.</text>
</comment>
<organism evidence="1 2">
    <name type="scientific">Candidatus Magasanikbacteria bacterium GW2011_GWC2_45_8</name>
    <dbReference type="NCBI Taxonomy" id="1619050"/>
    <lineage>
        <taxon>Bacteria</taxon>
        <taxon>Candidatus Magasanikiibacteriota</taxon>
    </lineage>
</organism>
<dbReference type="AlphaFoldDB" id="A0A0G1Q4D8"/>
<dbReference type="Proteomes" id="UP000034911">
    <property type="component" value="Unassembled WGS sequence"/>
</dbReference>
<name>A0A0G1Q4D8_9BACT</name>
<gene>
    <name evidence="1" type="ORF">UX20_C0049G0001</name>
</gene>